<dbReference type="EMBL" id="BFBB01000003">
    <property type="protein sequence ID" value="GBF49773.1"/>
    <property type="molecule type" value="Genomic_DNA"/>
</dbReference>
<name>A0A2P2DYT0_9LEPT</name>
<dbReference type="InterPro" id="IPR036116">
    <property type="entry name" value="FN3_sf"/>
</dbReference>
<dbReference type="Proteomes" id="UP000245133">
    <property type="component" value="Unassembled WGS sequence"/>
</dbReference>
<comment type="caution">
    <text evidence="2">The sequence shown here is derived from an EMBL/GenBank/DDBJ whole genome shotgun (WGS) entry which is preliminary data.</text>
</comment>
<keyword evidence="3" id="KW-1185">Reference proteome</keyword>
<dbReference type="AlphaFoldDB" id="A0A2P2DYT0"/>
<feature type="compositionally biased region" description="Polar residues" evidence="1">
    <location>
        <begin position="255"/>
        <end position="269"/>
    </location>
</feature>
<accession>A0A2P2DYT0</accession>
<feature type="region of interest" description="Disordered" evidence="1">
    <location>
        <begin position="252"/>
        <end position="278"/>
    </location>
</feature>
<gene>
    <name evidence="2" type="ORF">LPTSP4_12920</name>
</gene>
<proteinExistence type="predicted"/>
<evidence type="ECO:0000256" key="1">
    <source>
        <dbReference type="SAM" id="MobiDB-lite"/>
    </source>
</evidence>
<evidence type="ECO:0000313" key="3">
    <source>
        <dbReference type="Proteomes" id="UP000245133"/>
    </source>
</evidence>
<dbReference type="Gene3D" id="2.60.40.10">
    <property type="entry name" value="Immunoglobulins"/>
    <property type="match status" value="1"/>
</dbReference>
<evidence type="ECO:0008006" key="4">
    <source>
        <dbReference type="Google" id="ProtNLM"/>
    </source>
</evidence>
<organism evidence="2 3">
    <name type="scientific">Leptospira ryugenii</name>
    <dbReference type="NCBI Taxonomy" id="1917863"/>
    <lineage>
        <taxon>Bacteria</taxon>
        <taxon>Pseudomonadati</taxon>
        <taxon>Spirochaetota</taxon>
        <taxon>Spirochaetia</taxon>
        <taxon>Leptospirales</taxon>
        <taxon>Leptospiraceae</taxon>
        <taxon>Leptospira</taxon>
    </lineage>
</organism>
<dbReference type="InterPro" id="IPR013783">
    <property type="entry name" value="Ig-like_fold"/>
</dbReference>
<protein>
    <recommendedName>
        <fullName evidence="4">Tetratricopeptide repeat protein</fullName>
    </recommendedName>
</protein>
<evidence type="ECO:0000313" key="2">
    <source>
        <dbReference type="EMBL" id="GBF49773.1"/>
    </source>
</evidence>
<sequence length="537" mass="60278">MLADNSFDEKKFPSVAKLLRATQLADKRSIILNWDPPKDEGEVIIARSNSMIDTAEKLFIADSLGRYKSGGPNGAKSFYDYNLKPGTYYYAVALVSDIRKREVKLFANQNYTITPIVIEETETNPSISNTPDFDPLPLPSGFIRDIQAISENNFIRISWNPPARATAGRTIYTIYRSNSPLTTLPLMQKATKLAEVGHPTNSFLDQSLEKSQTVYYGVSVKEGKGEETLPLVDKESTIRVFYVRNKNSDDAEVITESSPVSNPNPNKTTPEVKPDPPGTLHVRGIGYERVGKGVVMTWLGPEVTDGSTVYSVYASTRPFNAGTQSFGPGMAVKVASINHPKTSFYIKELKPIEDLYFGVTVKSSSIDEDFNLSENVSYFRFDFDKDLVVPSREEVAKQEQKPNETEKKQEVVSNQSYVAPVDLKLKDEESISVQGTHSQSTVVFDTSDSDLDLILRETFMKKKFELAVYQLESYIKREKHGHLLGKAYLFLGISHSKLGDQRKALKYLQKNEAKSFSPERTDFWTNQVLEKLSRGKS</sequence>
<dbReference type="SUPFAM" id="SSF49265">
    <property type="entry name" value="Fibronectin type III"/>
    <property type="match status" value="1"/>
</dbReference>
<reference evidence="2 3" key="1">
    <citation type="submission" date="2018-02" db="EMBL/GenBank/DDBJ databases">
        <title>Novel Leptospira species isolated from soil and water in Japan.</title>
        <authorList>
            <person name="Nakao R."/>
            <person name="Masuzawa T."/>
        </authorList>
    </citation>
    <scope>NUCLEOTIDE SEQUENCE [LARGE SCALE GENOMIC DNA]</scope>
    <source>
        <strain evidence="2 3">YH101</strain>
    </source>
</reference>